<feature type="chain" id="PRO_5031042032" description="Amine oxidase domain-containing protein" evidence="1">
    <location>
        <begin position="18"/>
        <end position="506"/>
    </location>
</feature>
<dbReference type="Pfam" id="PF01593">
    <property type="entry name" value="Amino_oxidase"/>
    <property type="match status" value="1"/>
</dbReference>
<dbReference type="InterPro" id="IPR002937">
    <property type="entry name" value="Amino_oxidase"/>
</dbReference>
<dbReference type="GO" id="GO:0016491">
    <property type="term" value="F:oxidoreductase activity"/>
    <property type="evidence" value="ECO:0007669"/>
    <property type="project" value="InterPro"/>
</dbReference>
<organism evidence="3">
    <name type="scientific">Pseudo-nitzschia australis</name>
    <dbReference type="NCBI Taxonomy" id="44445"/>
    <lineage>
        <taxon>Eukaryota</taxon>
        <taxon>Sar</taxon>
        <taxon>Stramenopiles</taxon>
        <taxon>Ochrophyta</taxon>
        <taxon>Bacillariophyta</taxon>
        <taxon>Bacillariophyceae</taxon>
        <taxon>Bacillariophycidae</taxon>
        <taxon>Bacillariales</taxon>
        <taxon>Bacillariaceae</taxon>
        <taxon>Pseudo-nitzschia</taxon>
    </lineage>
</organism>
<feature type="domain" description="Amine oxidase" evidence="2">
    <location>
        <begin position="250"/>
        <end position="334"/>
    </location>
</feature>
<keyword evidence="1" id="KW-0732">Signal</keyword>
<dbReference type="PANTHER" id="PTHR10742:SF410">
    <property type="entry name" value="LYSINE-SPECIFIC HISTONE DEMETHYLASE 2"/>
    <property type="match status" value="1"/>
</dbReference>
<evidence type="ECO:0000313" key="3">
    <source>
        <dbReference type="EMBL" id="CAE0727463.1"/>
    </source>
</evidence>
<dbReference type="AlphaFoldDB" id="A0A7S4AUK7"/>
<accession>A0A7S4AUK7</accession>
<dbReference type="Pfam" id="PF13450">
    <property type="entry name" value="NAD_binding_8"/>
    <property type="match status" value="1"/>
</dbReference>
<protein>
    <recommendedName>
        <fullName evidence="2">Amine oxidase domain-containing protein</fullName>
    </recommendedName>
</protein>
<feature type="signal peptide" evidence="1">
    <location>
        <begin position="1"/>
        <end position="17"/>
    </location>
</feature>
<proteinExistence type="predicted"/>
<name>A0A7S4AUK7_9STRA</name>
<reference evidence="3" key="1">
    <citation type="submission" date="2021-01" db="EMBL/GenBank/DDBJ databases">
        <authorList>
            <person name="Corre E."/>
            <person name="Pelletier E."/>
            <person name="Niang G."/>
            <person name="Scheremetjew M."/>
            <person name="Finn R."/>
            <person name="Kale V."/>
            <person name="Holt S."/>
            <person name="Cochrane G."/>
            <person name="Meng A."/>
            <person name="Brown T."/>
            <person name="Cohen L."/>
        </authorList>
    </citation>
    <scope>NUCLEOTIDE SEQUENCE</scope>
    <source>
        <strain evidence="3">10249 10 AB</strain>
    </source>
</reference>
<dbReference type="EMBL" id="HBIX01030416">
    <property type="protein sequence ID" value="CAE0727463.1"/>
    <property type="molecule type" value="Transcribed_RNA"/>
</dbReference>
<dbReference type="Gene3D" id="3.50.50.60">
    <property type="entry name" value="FAD/NAD(P)-binding domain"/>
    <property type="match status" value="2"/>
</dbReference>
<evidence type="ECO:0000256" key="1">
    <source>
        <dbReference type="SAM" id="SignalP"/>
    </source>
</evidence>
<dbReference type="InterPro" id="IPR050281">
    <property type="entry name" value="Flavin_monoamine_oxidase"/>
</dbReference>
<dbReference type="InterPro" id="IPR036188">
    <property type="entry name" value="FAD/NAD-bd_sf"/>
</dbReference>
<dbReference type="SUPFAM" id="SSF51905">
    <property type="entry name" value="FAD/NAD(P)-binding domain"/>
    <property type="match status" value="1"/>
</dbReference>
<evidence type="ECO:0000259" key="2">
    <source>
        <dbReference type="Pfam" id="PF01593"/>
    </source>
</evidence>
<gene>
    <name evidence="3" type="ORF">PAUS00366_LOCUS20246</name>
</gene>
<sequence>MKLSAILLLACALVARASPRRKPAAKSPHVGIVGGGASGLTTAFLLQERGYRVTILERSGNVGGFAITHKLGGMAYDMGAMFVPGASIVGPGIEPTLERMIEFAQSRLEPTMDMATLNQTTKLLEKVPEPLEKYTRRELIDQLTRGLFMSWQLFYCAAVDSSTCLRCGAVCGSSNMLLVGFGATFGVPAYAELVLHLFDGLGAGPTANGATFKSALSPFAVSEVVHVLRKLGLDPRDLAFGVPQHPRLFEMLKTERWYFFREGFQTFWKKLAKRAKMSVENKVSVTSMLREGDKWKVTATKGRRETEKTFAFDHVIVTTAPQDAHPFLPKGEQKDLIAQGIPRVPPNDVFLVEAEDTDSCDNDIDNRRVAFWPTGLGQGSDAFVDPATWVNGVKTFFVLKRHAKNNIYAIGTYVLDPAISVNDAFDALKTYAATELGLKVTRMLKHERFVFPSGPKAIDTDAWQQAWAPLQGRDGLWFNGEAICGSGIPRITQFTTGFVAAGFPDL</sequence>
<dbReference type="PANTHER" id="PTHR10742">
    <property type="entry name" value="FLAVIN MONOAMINE OXIDASE"/>
    <property type="match status" value="1"/>
</dbReference>